<dbReference type="Proteomes" id="UP000636811">
    <property type="component" value="Unassembled WGS sequence"/>
</dbReference>
<accession>A0ABS0EC68</accession>
<dbReference type="Pfam" id="PF08878">
    <property type="entry name" value="HamA"/>
    <property type="match status" value="1"/>
</dbReference>
<feature type="domain" description="Anti-bacteriophage protein A/HamA C-terminal" evidence="1">
    <location>
        <begin position="17"/>
        <end position="285"/>
    </location>
</feature>
<dbReference type="EMBL" id="JADOBI010000018">
    <property type="protein sequence ID" value="MBF7982651.1"/>
    <property type="molecule type" value="Genomic_DNA"/>
</dbReference>
<name>A0ABS0EC68_9GAMM</name>
<reference evidence="2 3" key="1">
    <citation type="submission" date="2020-11" db="EMBL/GenBank/DDBJ databases">
        <title>Taxonomic investigation of Rahnella strains.</title>
        <authorList>
            <person name="Lee S.D."/>
        </authorList>
    </citation>
    <scope>NUCLEOTIDE SEQUENCE [LARGE SCALE GENOMIC DNA]</scope>
    <source>
        <strain evidence="2 3">SAP-17</strain>
    </source>
</reference>
<dbReference type="InterPro" id="IPR014976">
    <property type="entry name" value="AbpA_HamA_C"/>
</dbReference>
<organism evidence="2 3">
    <name type="scientific">Rahnella laticis</name>
    <dbReference type="NCBI Taxonomy" id="2787622"/>
    <lineage>
        <taxon>Bacteria</taxon>
        <taxon>Pseudomonadati</taxon>
        <taxon>Pseudomonadota</taxon>
        <taxon>Gammaproteobacteria</taxon>
        <taxon>Enterobacterales</taxon>
        <taxon>Yersiniaceae</taxon>
        <taxon>Rahnella</taxon>
    </lineage>
</organism>
<sequence>MMDDSIKIRISNQIFKYEVRLPSSGLDDNTFTLDFFDGKYRQDDLVGLIRDVVPYFSLTADEMRELDPSEINKRSFTRISDARRQAKGDYGELMLFLILSIFYDVPKFVTKARLRSTTREQIKGFDCAHFSVENDKITLWLGEAKFHKSISGAISSALSSLTDHLNDKSRIASELKLLGGEIEINKTLDRKLYLQLKSYVDGGKSLDSVEIAVPVLLTYDSKYIGQCCGKGKVLMDKDPFLSELGTELTKHFEDIYKKAWPKDSNIKLVFFLFPFEDVAKLKENIELVEQAMKF</sequence>
<comment type="caution">
    <text evidence="2">The sequence shown here is derived from an EMBL/GenBank/DDBJ whole genome shotgun (WGS) entry which is preliminary data.</text>
</comment>
<keyword evidence="3" id="KW-1185">Reference proteome</keyword>
<evidence type="ECO:0000313" key="3">
    <source>
        <dbReference type="Proteomes" id="UP000636811"/>
    </source>
</evidence>
<evidence type="ECO:0000259" key="1">
    <source>
        <dbReference type="Pfam" id="PF08878"/>
    </source>
</evidence>
<proteinExistence type="predicted"/>
<protein>
    <submittedName>
        <fullName evidence="2">DUF1837 domain-containing protein</fullName>
    </submittedName>
</protein>
<gene>
    <name evidence="2" type="ORF">IV433_24905</name>
</gene>
<dbReference type="RefSeq" id="WP_195816449.1">
    <property type="nucleotide sequence ID" value="NZ_JADOBI010000018.1"/>
</dbReference>
<evidence type="ECO:0000313" key="2">
    <source>
        <dbReference type="EMBL" id="MBF7982651.1"/>
    </source>
</evidence>